<name>A0A9W8ZM41_9PLEO</name>
<accession>A0A9W8ZM41</accession>
<sequence>MIYAFVHGDPGVFAEASYYLTRPCVYIQLDEDDVNTRAKKDEIVKFGFAHRITGLQGTCRQIQLETEHFNPLWKNIGGSSEALTSVFDQPNPFEHESASDQEGELVVNDIWNLLKMDTWVQPHFELKLT</sequence>
<dbReference type="AlphaFoldDB" id="A0A9W8ZM41"/>
<dbReference type="OrthoDB" id="10432067at2759"/>
<dbReference type="Proteomes" id="UP001140510">
    <property type="component" value="Unassembled WGS sequence"/>
</dbReference>
<gene>
    <name evidence="1" type="ORF">N0V91_002945</name>
</gene>
<dbReference type="EMBL" id="JAPEVA010000013">
    <property type="protein sequence ID" value="KAJ4409127.1"/>
    <property type="molecule type" value="Genomic_DNA"/>
</dbReference>
<proteinExistence type="predicted"/>
<reference evidence="1" key="1">
    <citation type="submission" date="2022-10" db="EMBL/GenBank/DDBJ databases">
        <title>Tapping the CABI collections for fungal endophytes: first genome assemblies for Collariella, Neodidymelliopsis, Ascochyta clinopodiicola, Didymella pomorum, Didymosphaeria variabile, Neocosmospora piperis and Neocucurbitaria cava.</title>
        <authorList>
            <person name="Hill R."/>
        </authorList>
    </citation>
    <scope>NUCLEOTIDE SEQUENCE</scope>
    <source>
        <strain evidence="1">IMI 355091</strain>
    </source>
</reference>
<comment type="caution">
    <text evidence="1">The sequence shown here is derived from an EMBL/GenBank/DDBJ whole genome shotgun (WGS) entry which is preliminary data.</text>
</comment>
<keyword evidence="2" id="KW-1185">Reference proteome</keyword>
<evidence type="ECO:0000313" key="1">
    <source>
        <dbReference type="EMBL" id="KAJ4409127.1"/>
    </source>
</evidence>
<organism evidence="1 2">
    <name type="scientific">Didymella pomorum</name>
    <dbReference type="NCBI Taxonomy" id="749634"/>
    <lineage>
        <taxon>Eukaryota</taxon>
        <taxon>Fungi</taxon>
        <taxon>Dikarya</taxon>
        <taxon>Ascomycota</taxon>
        <taxon>Pezizomycotina</taxon>
        <taxon>Dothideomycetes</taxon>
        <taxon>Pleosporomycetidae</taxon>
        <taxon>Pleosporales</taxon>
        <taxon>Pleosporineae</taxon>
        <taxon>Didymellaceae</taxon>
        <taxon>Didymella</taxon>
    </lineage>
</organism>
<protein>
    <submittedName>
        <fullName evidence="1">Uncharacterized protein</fullName>
    </submittedName>
</protein>
<evidence type="ECO:0000313" key="2">
    <source>
        <dbReference type="Proteomes" id="UP001140510"/>
    </source>
</evidence>